<reference evidence="3" key="1">
    <citation type="submission" date="2017-06" db="EMBL/GenBank/DDBJ databases">
        <authorList>
            <person name="Varghese N."/>
            <person name="Submissions S."/>
        </authorList>
    </citation>
    <scope>NUCLEOTIDE SEQUENCE [LARGE SCALE GENOMIC DNA]</scope>
    <source>
        <strain evidence="3">DSM 46839</strain>
    </source>
</reference>
<dbReference type="PANTHER" id="PTHR31299">
    <property type="entry name" value="ESTERASE, PUTATIVE (AFU_ORTHOLOGUE AFUA_1G05850)-RELATED"/>
    <property type="match status" value="1"/>
</dbReference>
<sequence>MPELELDRAAVDRVRGAARGPAADGVLPLPSAAATSDVLAVGEATHGSSEFFRTRAAIVRQMVQDHGVRLVALEASAAATVDLDRTLGCGPTEAQIVDALGGLGYWTWNVREMLEFLAWIASWNARHPVSDRVRVVGVDPNGAGSALARLRRSPPGGRAAVAALDRLAPLAERDGKLLARDRDLPGLIEAATGVREALLAHECGVSSAGAASGDELARAALLDCRVLLTGLELETDMRRRGLHPGAREGLRDQRMADLLTLHRAADGQGRAPVVLLAHNVHISREVPVDARYRPLGAILADELGDRYYALAQLFGRGEFLAKSVIAPSLQRRPRRRRVTLMAGLPLVEHVLDRVDGDAYVLDLRQHAGWTAKALSRHSTARAYGAQVVPVVYRTSVTHIDPGRAYDGIVYHRKISSSTLLPRPPRAARRRRPGTSDLS</sequence>
<dbReference type="InterPro" id="IPR007815">
    <property type="entry name" value="Emycin_Estase"/>
</dbReference>
<evidence type="ECO:0000313" key="2">
    <source>
        <dbReference type="EMBL" id="SNS74969.1"/>
    </source>
</evidence>
<accession>A0A239H0L1</accession>
<evidence type="ECO:0000313" key="3">
    <source>
        <dbReference type="Proteomes" id="UP000198373"/>
    </source>
</evidence>
<feature type="region of interest" description="Disordered" evidence="1">
    <location>
        <begin position="419"/>
        <end position="438"/>
    </location>
</feature>
<dbReference type="OrthoDB" id="9810066at2"/>
<organism evidence="2 3">
    <name type="scientific">Geodermatophilus pulveris</name>
    <dbReference type="NCBI Taxonomy" id="1564159"/>
    <lineage>
        <taxon>Bacteria</taxon>
        <taxon>Bacillati</taxon>
        <taxon>Actinomycetota</taxon>
        <taxon>Actinomycetes</taxon>
        <taxon>Geodermatophilales</taxon>
        <taxon>Geodermatophilaceae</taxon>
        <taxon>Geodermatophilus</taxon>
    </lineage>
</organism>
<dbReference type="CDD" id="cd14728">
    <property type="entry name" value="Ere-like"/>
    <property type="match status" value="1"/>
</dbReference>
<dbReference type="Gene3D" id="1.20.1440.30">
    <property type="entry name" value="Biosynthetic Protein domain"/>
    <property type="match status" value="1"/>
</dbReference>
<dbReference type="PANTHER" id="PTHR31299:SF0">
    <property type="entry name" value="ESTERASE, PUTATIVE (AFU_ORTHOLOGUE AFUA_1G05850)-RELATED"/>
    <property type="match status" value="1"/>
</dbReference>
<dbReference type="Proteomes" id="UP000198373">
    <property type="component" value="Unassembled WGS sequence"/>
</dbReference>
<keyword evidence="3" id="KW-1185">Reference proteome</keyword>
<name>A0A239H0L1_9ACTN</name>
<dbReference type="AlphaFoldDB" id="A0A239H0L1"/>
<gene>
    <name evidence="2" type="ORF">SAMN06893096_107152</name>
</gene>
<dbReference type="Gene3D" id="3.30.1870.10">
    <property type="entry name" value="EreA-like, domain 2"/>
    <property type="match status" value="1"/>
</dbReference>
<dbReference type="EMBL" id="FZOO01000007">
    <property type="protein sequence ID" value="SNS74969.1"/>
    <property type="molecule type" value="Genomic_DNA"/>
</dbReference>
<dbReference type="GO" id="GO:0046677">
    <property type="term" value="P:response to antibiotic"/>
    <property type="evidence" value="ECO:0007669"/>
    <property type="project" value="InterPro"/>
</dbReference>
<dbReference type="Gene3D" id="3.40.1660.10">
    <property type="entry name" value="EreA-like (biosynthetic domain)"/>
    <property type="match status" value="1"/>
</dbReference>
<dbReference type="Pfam" id="PF05139">
    <property type="entry name" value="Erythro_esteras"/>
    <property type="match status" value="1"/>
</dbReference>
<protein>
    <submittedName>
        <fullName evidence="2">Erythromycin esterase</fullName>
    </submittedName>
</protein>
<evidence type="ECO:0000256" key="1">
    <source>
        <dbReference type="SAM" id="MobiDB-lite"/>
    </source>
</evidence>
<proteinExistence type="predicted"/>
<dbReference type="InterPro" id="IPR052036">
    <property type="entry name" value="Hydrolase/PRTase-associated"/>
</dbReference>
<dbReference type="SUPFAM" id="SSF159501">
    <property type="entry name" value="EreA/ChaN-like"/>
    <property type="match status" value="1"/>
</dbReference>